<dbReference type="Pfam" id="PF00931">
    <property type="entry name" value="NB-ARC"/>
    <property type="match status" value="1"/>
</dbReference>
<organism evidence="5">
    <name type="scientific">Hydrangea macrophylla subsp. macrophylla</name>
    <dbReference type="NCBI Taxonomy" id="1206467"/>
    <lineage>
        <taxon>Eukaryota</taxon>
        <taxon>Viridiplantae</taxon>
        <taxon>Streptophyta</taxon>
        <taxon>Embryophyta</taxon>
        <taxon>Tracheophyta</taxon>
        <taxon>Spermatophyta</taxon>
        <taxon>Magnoliopsida</taxon>
        <taxon>eudicotyledons</taxon>
        <taxon>Gunneridae</taxon>
        <taxon>Pentapetalae</taxon>
        <taxon>asterids</taxon>
        <taxon>Cornales</taxon>
        <taxon>Hydrangeaceae</taxon>
        <taxon>Hydrangeeae</taxon>
        <taxon>Hydrangea</taxon>
        <taxon>Hydrangea sect. Macrophyllae</taxon>
    </lineage>
</organism>
<proteinExistence type="evidence at transcript level"/>
<evidence type="ECO:0000259" key="4">
    <source>
        <dbReference type="Pfam" id="PF00931"/>
    </source>
</evidence>
<keyword evidence="1" id="KW-0433">Leucine-rich repeat</keyword>
<evidence type="ECO:0000256" key="2">
    <source>
        <dbReference type="ARBA" id="ARBA00022821"/>
    </source>
</evidence>
<dbReference type="InterPro" id="IPR050905">
    <property type="entry name" value="Plant_NBS-LRR"/>
</dbReference>
<reference evidence="5" key="1">
    <citation type="journal article" date="2013" name="Mol. Biol. Rep.">
        <title>R gene expression changes related to Cercospora hydrangeae L.</title>
        <authorList>
            <person name="Kafantaris I."/>
            <person name="Woodrow P."/>
            <person name="Carillo P."/>
        </authorList>
    </citation>
    <scope>NUCLEOTIDE SEQUENCE</scope>
</reference>
<dbReference type="GO" id="GO:0043531">
    <property type="term" value="F:ADP binding"/>
    <property type="evidence" value="ECO:0007669"/>
    <property type="project" value="InterPro"/>
</dbReference>
<name>I7K408_HYDMC</name>
<evidence type="ECO:0000256" key="3">
    <source>
        <dbReference type="ARBA" id="ARBA00022840"/>
    </source>
</evidence>
<protein>
    <submittedName>
        <fullName evidence="5">Putative non-TIR-NBS-containing resistance protein</fullName>
    </submittedName>
</protein>
<dbReference type="SUPFAM" id="SSF52540">
    <property type="entry name" value="P-loop containing nucleoside triphosphate hydrolases"/>
    <property type="match status" value="1"/>
</dbReference>
<gene>
    <name evidence="5" type="primary">r1</name>
</gene>
<feature type="domain" description="NB-ARC" evidence="4">
    <location>
        <begin position="2"/>
        <end position="65"/>
    </location>
</feature>
<dbReference type="Gene3D" id="1.10.8.430">
    <property type="entry name" value="Helical domain of apoptotic protease-activating factors"/>
    <property type="match status" value="1"/>
</dbReference>
<feature type="non-terminal residue" evidence="5">
    <location>
        <position position="146"/>
    </location>
</feature>
<dbReference type="PANTHER" id="PTHR33463:SF135">
    <property type="entry name" value="RESISTANCE PROTEIN RPS2, PUTATIVE-RELATED"/>
    <property type="match status" value="1"/>
</dbReference>
<sequence length="146" mass="16575">VDDVWEYLDLGEIGIPFGGDHEGCKIVLTSRRKQVFDSMGIQTKFRLNIVSEEEAYALFKKNAGLENDTTLNAAAMRVCRECRGLPIAIVTVGRALRDRHLDEWNEAAEQLRMSKHVDIEGVHKNVYKCLKLSYDYLPTKETKSAT</sequence>
<feature type="non-terminal residue" evidence="5">
    <location>
        <position position="1"/>
    </location>
</feature>
<dbReference type="InterPro" id="IPR027417">
    <property type="entry name" value="P-loop_NTPase"/>
</dbReference>
<dbReference type="GO" id="GO:0005524">
    <property type="term" value="F:ATP binding"/>
    <property type="evidence" value="ECO:0007669"/>
    <property type="project" value="UniProtKB-KW"/>
</dbReference>
<keyword evidence="3" id="KW-0547">Nucleotide-binding</keyword>
<dbReference type="GO" id="GO:0006952">
    <property type="term" value="P:defense response"/>
    <property type="evidence" value="ECO:0007669"/>
    <property type="project" value="UniProtKB-KW"/>
</dbReference>
<dbReference type="InterPro" id="IPR002182">
    <property type="entry name" value="NB-ARC"/>
</dbReference>
<keyword evidence="3" id="KW-0067">ATP-binding</keyword>
<dbReference type="AlphaFoldDB" id="I7K408"/>
<evidence type="ECO:0000313" key="5">
    <source>
        <dbReference type="EMBL" id="CCJ05409.1"/>
    </source>
</evidence>
<dbReference type="InterPro" id="IPR042197">
    <property type="entry name" value="Apaf_helical"/>
</dbReference>
<keyword evidence="2" id="KW-0611">Plant defense</keyword>
<dbReference type="EMBL" id="HE956714">
    <property type="protein sequence ID" value="CCJ05409.1"/>
    <property type="molecule type" value="mRNA"/>
</dbReference>
<accession>I7K408</accession>
<evidence type="ECO:0000256" key="1">
    <source>
        <dbReference type="ARBA" id="ARBA00022614"/>
    </source>
</evidence>
<dbReference type="PANTHER" id="PTHR33463">
    <property type="entry name" value="NB-ARC DOMAIN-CONTAINING PROTEIN-RELATED"/>
    <property type="match status" value="1"/>
</dbReference>